<keyword evidence="2" id="KW-0812">Transmembrane</keyword>
<dbReference type="NCBIfam" id="TIGR02099">
    <property type="entry name" value="YhdP family protein"/>
    <property type="match status" value="1"/>
</dbReference>
<keyword evidence="5" id="KW-1185">Reference proteome</keyword>
<dbReference type="RefSeq" id="WP_252083008.1">
    <property type="nucleotide sequence ID" value="NZ_CP092418.1"/>
</dbReference>
<keyword evidence="2" id="KW-1133">Transmembrane helix</keyword>
<evidence type="ECO:0000313" key="5">
    <source>
        <dbReference type="Proteomes" id="UP001055658"/>
    </source>
</evidence>
<dbReference type="PANTHER" id="PTHR38690">
    <property type="entry name" value="PROTEASE-RELATED"/>
    <property type="match status" value="1"/>
</dbReference>
<dbReference type="InterPro" id="IPR011836">
    <property type="entry name" value="YhdP"/>
</dbReference>
<feature type="region of interest" description="Disordered" evidence="1">
    <location>
        <begin position="1386"/>
        <end position="1423"/>
    </location>
</feature>
<protein>
    <submittedName>
        <fullName evidence="4">TIGR02099 family protein</fullName>
    </submittedName>
</protein>
<feature type="domain" description="YhdP central" evidence="3">
    <location>
        <begin position="2"/>
        <end position="1377"/>
    </location>
</feature>
<dbReference type="InterPro" id="IPR025263">
    <property type="entry name" value="YhdP_central"/>
</dbReference>
<evidence type="ECO:0000256" key="2">
    <source>
        <dbReference type="SAM" id="Phobius"/>
    </source>
</evidence>
<dbReference type="EMBL" id="CP092418">
    <property type="protein sequence ID" value="USD20597.1"/>
    <property type="molecule type" value="Genomic_DNA"/>
</dbReference>
<dbReference type="PANTHER" id="PTHR38690:SF1">
    <property type="entry name" value="PROTEASE"/>
    <property type="match status" value="1"/>
</dbReference>
<accession>A0ABY4VDU0</accession>
<dbReference type="Pfam" id="PF13116">
    <property type="entry name" value="YhdP"/>
    <property type="match status" value="1"/>
</dbReference>
<feature type="region of interest" description="Disordered" evidence="1">
    <location>
        <begin position="298"/>
        <end position="323"/>
    </location>
</feature>
<dbReference type="Proteomes" id="UP001055658">
    <property type="component" value="Chromosome"/>
</dbReference>
<reference evidence="4" key="1">
    <citation type="submission" date="2022-02" db="EMBL/GenBank/DDBJ databases">
        <title>Coral-associated bacteria.</title>
        <authorList>
            <person name="Tang K."/>
            <person name="Wang X."/>
        </authorList>
    </citation>
    <scope>NUCLEOTIDE SEQUENCE</scope>
    <source>
        <strain evidence="4">SCSIO 43006</strain>
    </source>
</reference>
<evidence type="ECO:0000256" key="1">
    <source>
        <dbReference type="SAM" id="MobiDB-lite"/>
    </source>
</evidence>
<sequence>MMILLRWLARKFWLLSVSLVIALAILVQTGRLLSPQVEEYRPQISRWLSGQLGVPVQMDRISLRWEALQVSLQLDGLRLGQKGELRMGHGLFQLDLLASLWNRELVWKDLQMHAFSAGLSRDEQGEWRLDGFPDISLKPDGRVVSNPKAADPAQLFQLSPKVWISDAAITVRLPDEQVAELNLPQISLENRGDFHRLTARAFISREGEEQASNTETLRLVLEGRGNPRNKKQFSLRGYMQLNELLLDQDIVSLLHQLTPLPDRFHWNGRKWADGRLWLHSDASSGYRLVGRVDLAQVSNLDQPEEAPEKSSQGKSQHESSDLVQNRDHIMAPLRALSGDISGRWLPGEHWRLALQDTQIDWQGLQMPPLNLQVSNDLQGVALSADVIDLAGWSDILTRLDVLQGPAGEWLTSLKPSGQLRRLQLRKEAQDAVSLSANLHNISTQAFRGAPSVAGLSGYMEFAGNDGRVELDGSNLQAGFPNLYSEAFSFEQASGTLAWSLSKDSNEINVFSGPLLLDGNLGEVGGQFLLSLPFRPQSRPTDLLLSLSLRDTDVGVQEKLVPKNVSEDLRSWLNEGLGNGNPGRVETAAFIYRGSSYRKNGKDESLRALGAHNKRQTVQLAADFSGANLKYADEWPKVQSVDGLLRLDDGNVSVSADKARVWGVDAHKVLVEVTPQRDKGSRLDVTAQLQGPAADGLRLLRESPLRKQLGNAFDEWLLSGDIHGQLNLTQPLGGASVSPAQRIELQLSRGDLQLQNLRLHAEALAGDVIFDSDTGLEGTELKGQLWGRPINASIRHIGDADARDTQVVVDGSASTESIYSWSQRPELRWLEGTMGYQALITIPAKSKEAPYAAVFELTSNLAGVAVNLPEPLAKPSESKTNFVLRAPIGDQGSLFHLNYGEHLQGQFWLVDGALERAAIALNAEAKLPEERGVSILGDISNVDLPRWEKLLGVYQDDSSVVEESSARPEQAPSLLHKVQASNLDGLTALPQSGQTTDNVSSPLPISLDLSTDSLQLGTVAIEHIHVTGGGVGSKWQLDFDSEMAAGRLSGTLGGQKPLRLKLAHLRLPAPEERQTISGATLAEQPFAEELLDPWADFNFQTLPALDFSTESLRVGGEELGRWSFEVRPSEDRLVLSDIRGSVRGFHLQGRGGGEKALGAQLMWMRDAEGNNSSQFIGRLAADDLADIQREMGHEPLIESKSATFDTALRWDGSPAMAKGSLLSGDLKIDIRDGRFLRSTGTAGSTVLRLLSLFNFDTWARRLRLDFSDLYKSGMAFDRVRGEVVFEGDGQLLIAVPIQVEGPTSELQMAGRVNLLREDLDLTLVATLPVSNNLALVAALAGGLPAAAGVYLISKAFKKQVKKMASVSYRISGDWAAPQMRFERLFDGDGAERQGAASEAAGKQAKPDQGISRAPTPLLADEAGS</sequence>
<gene>
    <name evidence="4" type="ORF">MJO52_16170</name>
</gene>
<evidence type="ECO:0000259" key="3">
    <source>
        <dbReference type="Pfam" id="PF13116"/>
    </source>
</evidence>
<evidence type="ECO:0000313" key="4">
    <source>
        <dbReference type="EMBL" id="USD20597.1"/>
    </source>
</evidence>
<name>A0ABY4VDU0_9GAMM</name>
<keyword evidence="2" id="KW-0472">Membrane</keyword>
<feature type="transmembrane region" description="Helical" evidence="2">
    <location>
        <begin position="1332"/>
        <end position="1352"/>
    </location>
</feature>
<proteinExistence type="predicted"/>
<organism evidence="4 5">
    <name type="scientific">Microbulbifer variabilis</name>
    <dbReference type="NCBI Taxonomy" id="266805"/>
    <lineage>
        <taxon>Bacteria</taxon>
        <taxon>Pseudomonadati</taxon>
        <taxon>Pseudomonadota</taxon>
        <taxon>Gammaproteobacteria</taxon>
        <taxon>Cellvibrionales</taxon>
        <taxon>Microbulbiferaceae</taxon>
        <taxon>Microbulbifer</taxon>
    </lineage>
</organism>